<dbReference type="PANTHER" id="PTHR22878:SF63">
    <property type="entry name" value="DYNEIN AXONEMAL HEAVY CHAIN 10"/>
    <property type="match status" value="1"/>
</dbReference>
<keyword evidence="3" id="KW-1185">Reference proteome</keyword>
<evidence type="ECO:0000313" key="3">
    <source>
        <dbReference type="Proteomes" id="UP000694393"/>
    </source>
</evidence>
<dbReference type="Ensembl" id="ENSPCET00000019683.1">
    <property type="protein sequence ID" value="ENSPCEP00000019034.1"/>
    <property type="gene ID" value="ENSPCEG00000014818.1"/>
</dbReference>
<name>A0A8C8SFP7_9SAUR</name>
<accession>A0A8C8SFP7</accession>
<dbReference type="Proteomes" id="UP000694393">
    <property type="component" value="Unplaced"/>
</dbReference>
<dbReference type="PANTHER" id="PTHR22878">
    <property type="entry name" value="DYNEIN HEAVY CHAIN 6, AXONEMAL-LIKE-RELATED"/>
    <property type="match status" value="1"/>
</dbReference>
<reference evidence="2" key="1">
    <citation type="submission" date="2025-08" db="UniProtKB">
        <authorList>
            <consortium name="Ensembl"/>
        </authorList>
    </citation>
    <scope>IDENTIFICATION</scope>
</reference>
<dbReference type="Pfam" id="PF12781">
    <property type="entry name" value="AAA_9"/>
    <property type="match status" value="1"/>
</dbReference>
<evidence type="ECO:0000259" key="1">
    <source>
        <dbReference type="Pfam" id="PF12781"/>
    </source>
</evidence>
<dbReference type="AlphaFoldDB" id="A0A8C8SFP7"/>
<organism evidence="2 3">
    <name type="scientific">Pelusios castaneus</name>
    <name type="common">West African mud turtle</name>
    <dbReference type="NCBI Taxonomy" id="367368"/>
    <lineage>
        <taxon>Eukaryota</taxon>
        <taxon>Metazoa</taxon>
        <taxon>Chordata</taxon>
        <taxon>Craniata</taxon>
        <taxon>Vertebrata</taxon>
        <taxon>Euteleostomi</taxon>
        <taxon>Archelosauria</taxon>
        <taxon>Testudinata</taxon>
        <taxon>Testudines</taxon>
        <taxon>Pleurodira</taxon>
        <taxon>Pelomedusidae</taxon>
        <taxon>Pelusios</taxon>
    </lineage>
</organism>
<dbReference type="Gene3D" id="3.40.50.300">
    <property type="entry name" value="P-loop containing nucleotide triphosphate hydrolases"/>
    <property type="match status" value="1"/>
</dbReference>
<dbReference type="GO" id="GO:0007018">
    <property type="term" value="P:microtubule-based movement"/>
    <property type="evidence" value="ECO:0007669"/>
    <property type="project" value="InterPro"/>
</dbReference>
<protein>
    <recommendedName>
        <fullName evidence="1">Dynein heavy chain ATP-binding dynein motor region domain-containing protein</fullName>
    </recommendedName>
</protein>
<sequence>SDDEYIDPVIDNVLEKNIKVAQGRIFIVLGDKEVDYDNNFKLYLNTKLANPKYSPSVFGKAMVINYTGECYTKKSAHDLLKGKRQHTAFIIDENKIIN</sequence>
<dbReference type="InterPro" id="IPR027417">
    <property type="entry name" value="P-loop_NTPase"/>
</dbReference>
<dbReference type="InterPro" id="IPR026983">
    <property type="entry name" value="DHC"/>
</dbReference>
<reference evidence="2" key="2">
    <citation type="submission" date="2025-09" db="UniProtKB">
        <authorList>
            <consortium name="Ensembl"/>
        </authorList>
    </citation>
    <scope>IDENTIFICATION</scope>
</reference>
<dbReference type="GO" id="GO:0030286">
    <property type="term" value="C:dynein complex"/>
    <property type="evidence" value="ECO:0007669"/>
    <property type="project" value="InterPro"/>
</dbReference>
<proteinExistence type="predicted"/>
<dbReference type="InterPro" id="IPR035706">
    <property type="entry name" value="AAA_9"/>
</dbReference>
<feature type="domain" description="Dynein heavy chain ATP-binding dynein motor region" evidence="1">
    <location>
        <begin position="4"/>
        <end position="67"/>
    </location>
</feature>
<dbReference type="GO" id="GO:0045505">
    <property type="term" value="F:dynein intermediate chain binding"/>
    <property type="evidence" value="ECO:0007669"/>
    <property type="project" value="InterPro"/>
</dbReference>
<dbReference type="GO" id="GO:0051959">
    <property type="term" value="F:dynein light intermediate chain binding"/>
    <property type="evidence" value="ECO:0007669"/>
    <property type="project" value="InterPro"/>
</dbReference>
<evidence type="ECO:0000313" key="2">
    <source>
        <dbReference type="Ensembl" id="ENSPCEP00000019034.1"/>
    </source>
</evidence>